<keyword evidence="2" id="KW-0963">Cytoplasm</keyword>
<feature type="domain" description="TSG101 and ALIX binding" evidence="6">
    <location>
        <begin position="49"/>
        <end position="75"/>
    </location>
</feature>
<organism evidence="7 8">
    <name type="scientific">Coilia grayii</name>
    <name type="common">Gray's grenadier anchovy</name>
    <dbReference type="NCBI Taxonomy" id="363190"/>
    <lineage>
        <taxon>Eukaryota</taxon>
        <taxon>Metazoa</taxon>
        <taxon>Chordata</taxon>
        <taxon>Craniata</taxon>
        <taxon>Vertebrata</taxon>
        <taxon>Euteleostomi</taxon>
        <taxon>Actinopterygii</taxon>
        <taxon>Neopterygii</taxon>
        <taxon>Teleostei</taxon>
        <taxon>Clupei</taxon>
        <taxon>Clupeiformes</taxon>
        <taxon>Clupeoidei</taxon>
        <taxon>Engraulidae</taxon>
        <taxon>Coilinae</taxon>
        <taxon>Coilia</taxon>
    </lineage>
</organism>
<feature type="region of interest" description="Disordered" evidence="5">
    <location>
        <begin position="82"/>
        <end position="102"/>
    </location>
</feature>
<dbReference type="Pfam" id="PF12180">
    <property type="entry name" value="EABR"/>
    <property type="match status" value="1"/>
</dbReference>
<dbReference type="Proteomes" id="UP001591681">
    <property type="component" value="Unassembled WGS sequence"/>
</dbReference>
<dbReference type="PANTHER" id="PTHR31838:SF1">
    <property type="entry name" value="CENTROSOMAL PROTEIN OF 55 KDA"/>
    <property type="match status" value="1"/>
</dbReference>
<evidence type="ECO:0000259" key="6">
    <source>
        <dbReference type="Pfam" id="PF12180"/>
    </source>
</evidence>
<feature type="region of interest" description="Disordered" evidence="5">
    <location>
        <begin position="245"/>
        <end position="282"/>
    </location>
</feature>
<dbReference type="AlphaFoldDB" id="A0ABD1JC32"/>
<feature type="compositionally biased region" description="Polar residues" evidence="5">
    <location>
        <begin position="260"/>
        <end position="275"/>
    </location>
</feature>
<feature type="coiled-coil region" evidence="4">
    <location>
        <begin position="105"/>
        <end position="178"/>
    </location>
</feature>
<name>A0ABD1JC32_9TELE</name>
<dbReference type="Gene3D" id="1.20.5.1180">
    <property type="entry name" value="Geminin coiled-coil domain"/>
    <property type="match status" value="1"/>
</dbReference>
<evidence type="ECO:0000256" key="2">
    <source>
        <dbReference type="ARBA" id="ARBA00022490"/>
    </source>
</evidence>
<dbReference type="EMBL" id="JBHFQA010000018">
    <property type="protein sequence ID" value="KAL2083568.1"/>
    <property type="molecule type" value="Genomic_DNA"/>
</dbReference>
<reference evidence="7 8" key="1">
    <citation type="submission" date="2024-09" db="EMBL/GenBank/DDBJ databases">
        <title>A chromosome-level genome assembly of Gray's grenadier anchovy, Coilia grayii.</title>
        <authorList>
            <person name="Fu Z."/>
        </authorList>
    </citation>
    <scope>NUCLEOTIDE SEQUENCE [LARGE SCALE GENOMIC DNA]</scope>
    <source>
        <strain evidence="7">G4</strain>
        <tissue evidence="7">Muscle</tissue>
    </source>
</reference>
<dbReference type="InterPro" id="IPR022008">
    <property type="entry name" value="EABR"/>
</dbReference>
<evidence type="ECO:0000256" key="1">
    <source>
        <dbReference type="ARBA" id="ARBA00004496"/>
    </source>
</evidence>
<keyword evidence="3 4" id="KW-0175">Coiled coil</keyword>
<proteinExistence type="predicted"/>
<evidence type="ECO:0000256" key="5">
    <source>
        <dbReference type="SAM" id="MobiDB-lite"/>
    </source>
</evidence>
<sequence length="315" mass="36850">MSLHARDADERAKVLHALKTETEEIKNRLVAVSARCHELENIKMSESQALEKNQQWLAYDQQREAYVTSVLTRIHQLEQQQGLTSAANHQQQTQLKAPDSDARNCQDAQQQYAEVLKNCEEQLNQEFESIAQAQTELEQLKRKVEDKQEELCRVQSLLQDKQNDLDRTQMHIHDKKEELDQVWHQIKERNGHLGEVQDLLHSKWAELEELQNQIQVKQCELHQVQREKTQIQQQLKDHKTELRKLDKVQSKTGNYEEETQPVQERQVRQSCQGNKASPGASSPLDESFLECPNCQIQYPASRHRELVIHIDQCCR</sequence>
<evidence type="ECO:0000313" key="8">
    <source>
        <dbReference type="Proteomes" id="UP001591681"/>
    </source>
</evidence>
<protein>
    <recommendedName>
        <fullName evidence="6">TSG101 and ALIX binding domain-containing protein</fullName>
    </recommendedName>
</protein>
<comment type="caution">
    <text evidence="7">The sequence shown here is derived from an EMBL/GenBank/DDBJ whole genome shotgun (WGS) entry which is preliminary data.</text>
</comment>
<gene>
    <name evidence="7" type="ORF">ACEWY4_021341</name>
</gene>
<evidence type="ECO:0000256" key="4">
    <source>
        <dbReference type="SAM" id="Coils"/>
    </source>
</evidence>
<evidence type="ECO:0000256" key="3">
    <source>
        <dbReference type="ARBA" id="ARBA00023054"/>
    </source>
</evidence>
<feature type="compositionally biased region" description="Polar residues" evidence="5">
    <location>
        <begin position="82"/>
        <end position="95"/>
    </location>
</feature>
<accession>A0ABD1JC32</accession>
<dbReference type="Gene3D" id="1.10.287.620">
    <property type="entry name" value="Helix Hairpins"/>
    <property type="match status" value="1"/>
</dbReference>
<keyword evidence="8" id="KW-1185">Reference proteome</keyword>
<dbReference type="PANTHER" id="PTHR31838">
    <property type="entry name" value="CENTROSOMAL PROTEIN OF 55 KDA"/>
    <property type="match status" value="1"/>
</dbReference>
<comment type="subcellular location">
    <subcellularLocation>
        <location evidence="1">Cytoplasm</location>
    </subcellularLocation>
</comment>
<dbReference type="InterPro" id="IPR038926">
    <property type="entry name" value="CEP55"/>
</dbReference>
<evidence type="ECO:0000313" key="7">
    <source>
        <dbReference type="EMBL" id="KAL2083568.1"/>
    </source>
</evidence>
<dbReference type="GO" id="GO:0005737">
    <property type="term" value="C:cytoplasm"/>
    <property type="evidence" value="ECO:0007669"/>
    <property type="project" value="UniProtKB-SubCell"/>
</dbReference>